<dbReference type="EMBL" id="PQFF01000087">
    <property type="protein sequence ID" value="RHZ83525.1"/>
    <property type="molecule type" value="Genomic_DNA"/>
</dbReference>
<dbReference type="Proteomes" id="UP000266861">
    <property type="component" value="Unassembled WGS sequence"/>
</dbReference>
<dbReference type="AlphaFoldDB" id="A0A397J5D4"/>
<accession>A0A397J5D4</accession>
<dbReference type="OrthoDB" id="2459923at2759"/>
<organism evidence="2 3">
    <name type="scientific">Diversispora epigaea</name>
    <dbReference type="NCBI Taxonomy" id="1348612"/>
    <lineage>
        <taxon>Eukaryota</taxon>
        <taxon>Fungi</taxon>
        <taxon>Fungi incertae sedis</taxon>
        <taxon>Mucoromycota</taxon>
        <taxon>Glomeromycotina</taxon>
        <taxon>Glomeromycetes</taxon>
        <taxon>Diversisporales</taxon>
        <taxon>Diversisporaceae</taxon>
        <taxon>Diversispora</taxon>
    </lineage>
</organism>
<feature type="signal peptide" evidence="1">
    <location>
        <begin position="1"/>
        <end position="24"/>
    </location>
</feature>
<reference evidence="2 3" key="1">
    <citation type="submission" date="2018-08" db="EMBL/GenBank/DDBJ databases">
        <title>Genome and evolution of the arbuscular mycorrhizal fungus Diversispora epigaea (formerly Glomus versiforme) and its bacterial endosymbionts.</title>
        <authorList>
            <person name="Sun X."/>
            <person name="Fei Z."/>
            <person name="Harrison M."/>
        </authorList>
    </citation>
    <scope>NUCLEOTIDE SEQUENCE [LARGE SCALE GENOMIC DNA]</scope>
    <source>
        <strain evidence="2 3">IT104</strain>
    </source>
</reference>
<sequence length="158" mass="17792">MIQKITFAVILVAFSLFFICLTNASPVELTPRDCGDEAYICFEGHEHDNKEYEEHDDCVTGKILITEVKEDCLKVTGKFDTGFEDGCLYEYQVEGCEKKEIPSGVISSPGTCLFDFYVKGSIHDVVGKTLKIYREGKCIADECFEKVEEKDKGKYIIG</sequence>
<keyword evidence="3" id="KW-1185">Reference proteome</keyword>
<proteinExistence type="predicted"/>
<evidence type="ECO:0000256" key="1">
    <source>
        <dbReference type="SAM" id="SignalP"/>
    </source>
</evidence>
<evidence type="ECO:0000313" key="3">
    <source>
        <dbReference type="Proteomes" id="UP000266861"/>
    </source>
</evidence>
<feature type="chain" id="PRO_5017361022" evidence="1">
    <location>
        <begin position="25"/>
        <end position="158"/>
    </location>
</feature>
<comment type="caution">
    <text evidence="2">The sequence shown here is derived from an EMBL/GenBank/DDBJ whole genome shotgun (WGS) entry which is preliminary data.</text>
</comment>
<evidence type="ECO:0000313" key="2">
    <source>
        <dbReference type="EMBL" id="RHZ83525.1"/>
    </source>
</evidence>
<keyword evidence="1" id="KW-0732">Signal</keyword>
<name>A0A397J5D4_9GLOM</name>
<gene>
    <name evidence="2" type="ORF">Glove_91g53</name>
</gene>
<protein>
    <submittedName>
        <fullName evidence="2">Uncharacterized protein</fullName>
    </submittedName>
</protein>